<keyword evidence="3" id="KW-1185">Reference proteome</keyword>
<evidence type="ECO:0000313" key="2">
    <source>
        <dbReference type="EMBL" id="CAH9091619.1"/>
    </source>
</evidence>
<evidence type="ECO:0000256" key="1">
    <source>
        <dbReference type="SAM" id="MobiDB-lite"/>
    </source>
</evidence>
<gene>
    <name evidence="2" type="ORF">CEURO_LOCUS11642</name>
</gene>
<feature type="region of interest" description="Disordered" evidence="1">
    <location>
        <begin position="210"/>
        <end position="229"/>
    </location>
</feature>
<accession>A0A9P0Z9R2</accession>
<name>A0A9P0Z9R2_CUSEU</name>
<proteinExistence type="predicted"/>
<dbReference type="EMBL" id="CAMAPE010000027">
    <property type="protein sequence ID" value="CAH9091619.1"/>
    <property type="molecule type" value="Genomic_DNA"/>
</dbReference>
<dbReference type="OrthoDB" id="6354171at2759"/>
<dbReference type="Proteomes" id="UP001152484">
    <property type="component" value="Unassembled WGS sequence"/>
</dbReference>
<sequence length="229" mass="23667">MQAANSGNLFGSNSSTGLPDMLHGHIDSSPLIYGQSSPSNFGTASLSLSTLPPHDDEAAAAAEGGMMILNKVSAPSSSMSETLNSMYSHENHPSMAPMSATALLLKAAQIGSTKSNPTLYGNGFGLMNSSSSSSNNLRGFAKDSHNNNFNSPGNDSGGVDHSSYFGQSRHGASMNGVNSSHLTRDFLGMGSEGGRPFFAEELAKFASSMGSASGMGLSHFGSDDDDHHH</sequence>
<reference evidence="2" key="1">
    <citation type="submission" date="2022-07" db="EMBL/GenBank/DDBJ databases">
        <authorList>
            <person name="Macas J."/>
            <person name="Novak P."/>
            <person name="Neumann P."/>
        </authorList>
    </citation>
    <scope>NUCLEOTIDE SEQUENCE</scope>
</reference>
<protein>
    <submittedName>
        <fullName evidence="2">Uncharacterized protein</fullName>
    </submittedName>
</protein>
<comment type="caution">
    <text evidence="2">The sequence shown here is derived from an EMBL/GenBank/DDBJ whole genome shotgun (WGS) entry which is preliminary data.</text>
</comment>
<organism evidence="2 3">
    <name type="scientific">Cuscuta europaea</name>
    <name type="common">European dodder</name>
    <dbReference type="NCBI Taxonomy" id="41803"/>
    <lineage>
        <taxon>Eukaryota</taxon>
        <taxon>Viridiplantae</taxon>
        <taxon>Streptophyta</taxon>
        <taxon>Embryophyta</taxon>
        <taxon>Tracheophyta</taxon>
        <taxon>Spermatophyta</taxon>
        <taxon>Magnoliopsida</taxon>
        <taxon>eudicotyledons</taxon>
        <taxon>Gunneridae</taxon>
        <taxon>Pentapetalae</taxon>
        <taxon>asterids</taxon>
        <taxon>lamiids</taxon>
        <taxon>Solanales</taxon>
        <taxon>Convolvulaceae</taxon>
        <taxon>Cuscuteae</taxon>
        <taxon>Cuscuta</taxon>
        <taxon>Cuscuta subgen. Cuscuta</taxon>
    </lineage>
</organism>
<evidence type="ECO:0000313" key="3">
    <source>
        <dbReference type="Proteomes" id="UP001152484"/>
    </source>
</evidence>
<dbReference type="AlphaFoldDB" id="A0A9P0Z9R2"/>